<comment type="caution">
    <text evidence="6">The sequence shown here is derived from an EMBL/GenBank/DDBJ whole genome shotgun (WGS) entry which is preliminary data.</text>
</comment>
<dbReference type="InterPro" id="IPR005119">
    <property type="entry name" value="LysR_subst-bd"/>
</dbReference>
<dbReference type="RefSeq" id="WP_249285265.1">
    <property type="nucleotide sequence ID" value="NZ_JACRSO010000003.1"/>
</dbReference>
<protein>
    <submittedName>
        <fullName evidence="6">LysR family transcriptional regulator</fullName>
    </submittedName>
</protein>
<dbReference type="Proteomes" id="UP000654279">
    <property type="component" value="Unassembled WGS sequence"/>
</dbReference>
<dbReference type="PRINTS" id="PR00039">
    <property type="entry name" value="HTHLYSR"/>
</dbReference>
<keyword evidence="2" id="KW-0805">Transcription regulation</keyword>
<dbReference type="PROSITE" id="PS50931">
    <property type="entry name" value="HTH_LYSR"/>
    <property type="match status" value="1"/>
</dbReference>
<dbReference type="SUPFAM" id="SSF53850">
    <property type="entry name" value="Periplasmic binding protein-like II"/>
    <property type="match status" value="1"/>
</dbReference>
<dbReference type="InterPro" id="IPR000847">
    <property type="entry name" value="LysR_HTH_N"/>
</dbReference>
<dbReference type="Gene3D" id="1.10.10.10">
    <property type="entry name" value="Winged helix-like DNA-binding domain superfamily/Winged helix DNA-binding domain"/>
    <property type="match status" value="1"/>
</dbReference>
<dbReference type="InterPro" id="IPR036388">
    <property type="entry name" value="WH-like_DNA-bd_sf"/>
</dbReference>
<reference evidence="6" key="1">
    <citation type="submission" date="2020-08" db="EMBL/GenBank/DDBJ databases">
        <title>Genome public.</title>
        <authorList>
            <person name="Liu C."/>
            <person name="Sun Q."/>
        </authorList>
    </citation>
    <scope>NUCLEOTIDE SEQUENCE</scope>
    <source>
        <strain evidence="6">NSJ-44</strain>
    </source>
</reference>
<dbReference type="GO" id="GO:0000976">
    <property type="term" value="F:transcription cis-regulatory region binding"/>
    <property type="evidence" value="ECO:0007669"/>
    <property type="project" value="TreeGrafter"/>
</dbReference>
<evidence type="ECO:0000259" key="5">
    <source>
        <dbReference type="PROSITE" id="PS50931"/>
    </source>
</evidence>
<comment type="similarity">
    <text evidence="1">Belongs to the LysR transcriptional regulatory family.</text>
</comment>
<keyword evidence="4" id="KW-0804">Transcription</keyword>
<dbReference type="SUPFAM" id="SSF46785">
    <property type="entry name" value="Winged helix' DNA-binding domain"/>
    <property type="match status" value="1"/>
</dbReference>
<dbReference type="Gene3D" id="3.40.190.290">
    <property type="match status" value="1"/>
</dbReference>
<dbReference type="Pfam" id="PF00126">
    <property type="entry name" value="HTH_1"/>
    <property type="match status" value="1"/>
</dbReference>
<dbReference type="CDD" id="cd08420">
    <property type="entry name" value="PBP2_CysL_like"/>
    <property type="match status" value="1"/>
</dbReference>
<organism evidence="6 7">
    <name type="scientific">Luoshenia tenuis</name>
    <dbReference type="NCBI Taxonomy" id="2763654"/>
    <lineage>
        <taxon>Bacteria</taxon>
        <taxon>Bacillati</taxon>
        <taxon>Bacillota</taxon>
        <taxon>Clostridia</taxon>
        <taxon>Christensenellales</taxon>
        <taxon>Christensenellaceae</taxon>
        <taxon>Luoshenia</taxon>
    </lineage>
</organism>
<dbReference type="PANTHER" id="PTHR30126:SF39">
    <property type="entry name" value="HTH-TYPE TRANSCRIPTIONAL REGULATOR CYSL"/>
    <property type="match status" value="1"/>
</dbReference>
<name>A0A926D0B7_9FIRM</name>
<evidence type="ECO:0000256" key="3">
    <source>
        <dbReference type="ARBA" id="ARBA00023125"/>
    </source>
</evidence>
<proteinExistence type="inferred from homology"/>
<evidence type="ECO:0000313" key="6">
    <source>
        <dbReference type="EMBL" id="MBC8529418.1"/>
    </source>
</evidence>
<dbReference type="PANTHER" id="PTHR30126">
    <property type="entry name" value="HTH-TYPE TRANSCRIPTIONAL REGULATOR"/>
    <property type="match status" value="1"/>
</dbReference>
<dbReference type="FunFam" id="1.10.10.10:FF:000001">
    <property type="entry name" value="LysR family transcriptional regulator"/>
    <property type="match status" value="1"/>
</dbReference>
<feature type="domain" description="HTH lysR-type" evidence="5">
    <location>
        <begin position="1"/>
        <end position="58"/>
    </location>
</feature>
<dbReference type="InterPro" id="IPR036390">
    <property type="entry name" value="WH_DNA-bd_sf"/>
</dbReference>
<dbReference type="AlphaFoldDB" id="A0A926D0B7"/>
<dbReference type="GO" id="GO:0003700">
    <property type="term" value="F:DNA-binding transcription factor activity"/>
    <property type="evidence" value="ECO:0007669"/>
    <property type="project" value="InterPro"/>
</dbReference>
<accession>A0A926D0B7</accession>
<evidence type="ECO:0000256" key="1">
    <source>
        <dbReference type="ARBA" id="ARBA00009437"/>
    </source>
</evidence>
<sequence length="306" mass="34085">MTIRHLRIFIAVADAGKMSLAAKHLYLAQPTVSQAIGELEQHYGCKLFERLSKKLYITPAGTRLLGYARHIVAQFDDMEADIKQTSQAPRLMIGATMTVGACVLSGIVSRFEGEHPAARCQLYIDNTREIEARLLKSELDLAIVEGQVKSRDLQVHPLFRDELILVCPPGHPLVQRSHLHLCDLQDQPFILREDGSGTRALFMQALAENGVSIEAKWVCHSPESIKSALLAGQGMTVISRRLVQGELDSGLLVQLPLQDVRLTRFFSLVYHKNKFISPTLRLFFAQCDQICAEQNLPPLPINALQG</sequence>
<evidence type="ECO:0000256" key="4">
    <source>
        <dbReference type="ARBA" id="ARBA00023163"/>
    </source>
</evidence>
<keyword evidence="3" id="KW-0238">DNA-binding</keyword>
<evidence type="ECO:0000256" key="2">
    <source>
        <dbReference type="ARBA" id="ARBA00023015"/>
    </source>
</evidence>
<dbReference type="EMBL" id="JACRSO010000003">
    <property type="protein sequence ID" value="MBC8529418.1"/>
    <property type="molecule type" value="Genomic_DNA"/>
</dbReference>
<dbReference type="Pfam" id="PF03466">
    <property type="entry name" value="LysR_substrate"/>
    <property type="match status" value="1"/>
</dbReference>
<keyword evidence="7" id="KW-1185">Reference proteome</keyword>
<evidence type="ECO:0000313" key="7">
    <source>
        <dbReference type="Proteomes" id="UP000654279"/>
    </source>
</evidence>
<gene>
    <name evidence="6" type="ORF">H8699_08265</name>
</gene>